<keyword evidence="8" id="KW-0028">Amino-acid biosynthesis</keyword>
<evidence type="ECO:0000313" key="13">
    <source>
        <dbReference type="Proteomes" id="UP000730161"/>
    </source>
</evidence>
<evidence type="ECO:0000256" key="4">
    <source>
        <dbReference type="ARBA" id="ARBA00022692"/>
    </source>
</evidence>
<dbReference type="PANTHER" id="PTHR43773:SF1">
    <property type="entry name" value="MAGNESIUM TRANSPORTER MGTE"/>
    <property type="match status" value="1"/>
</dbReference>
<dbReference type="Pfam" id="PF03448">
    <property type="entry name" value="MgtE_N"/>
    <property type="match status" value="1"/>
</dbReference>
<comment type="caution">
    <text evidence="12">The sequence shown here is derived from an EMBL/GenBank/DDBJ whole genome shotgun (WGS) entry which is preliminary data.</text>
</comment>
<dbReference type="GO" id="GO:0015095">
    <property type="term" value="F:magnesium ion transmembrane transporter activity"/>
    <property type="evidence" value="ECO:0007669"/>
    <property type="project" value="InterPro"/>
</dbReference>
<evidence type="ECO:0000313" key="12">
    <source>
        <dbReference type="EMBL" id="MBR1369122.1"/>
    </source>
</evidence>
<comment type="subcellular location">
    <subcellularLocation>
        <location evidence="10">Cell membrane</location>
        <topology evidence="10">Multi-pass membrane protein</topology>
    </subcellularLocation>
    <subcellularLocation>
        <location evidence="1">Membrane</location>
        <topology evidence="1">Multi-pass membrane protein</topology>
    </subcellularLocation>
</comment>
<evidence type="ECO:0000256" key="3">
    <source>
        <dbReference type="ARBA" id="ARBA00022448"/>
    </source>
</evidence>
<dbReference type="InterPro" id="IPR006669">
    <property type="entry name" value="MgtE_transporter"/>
</dbReference>
<dbReference type="PANTHER" id="PTHR43773">
    <property type="entry name" value="MAGNESIUM TRANSPORTER MGTE"/>
    <property type="match status" value="1"/>
</dbReference>
<organism evidence="12 13">
    <name type="scientific">Methanocalculus chunghsingensis</name>
    <dbReference type="NCBI Taxonomy" id="156457"/>
    <lineage>
        <taxon>Archaea</taxon>
        <taxon>Methanobacteriati</taxon>
        <taxon>Methanobacteriota</taxon>
        <taxon>Stenosarchaea group</taxon>
        <taxon>Methanomicrobia</taxon>
        <taxon>Methanomicrobiales</taxon>
        <taxon>Methanocalculaceae</taxon>
        <taxon>Methanocalculus</taxon>
    </lineage>
</organism>
<evidence type="ECO:0000256" key="8">
    <source>
        <dbReference type="ARBA" id="ARBA00023167"/>
    </source>
</evidence>
<comment type="function">
    <text evidence="10">Acts as a magnesium transporter.</text>
</comment>
<evidence type="ECO:0000256" key="1">
    <source>
        <dbReference type="ARBA" id="ARBA00004141"/>
    </source>
</evidence>
<keyword evidence="3 10" id="KW-0813">Transport</keyword>
<dbReference type="Pfam" id="PF00571">
    <property type="entry name" value="CBS"/>
    <property type="match status" value="1"/>
</dbReference>
<dbReference type="SUPFAM" id="SSF54631">
    <property type="entry name" value="CBS-domain pair"/>
    <property type="match status" value="1"/>
</dbReference>
<dbReference type="Pfam" id="PF01769">
    <property type="entry name" value="MgtE"/>
    <property type="match status" value="1"/>
</dbReference>
<keyword evidence="6 10" id="KW-1133">Transmembrane helix</keyword>
<dbReference type="GO" id="GO:0009086">
    <property type="term" value="P:methionine biosynthetic process"/>
    <property type="evidence" value="ECO:0007669"/>
    <property type="project" value="UniProtKB-KW"/>
</dbReference>
<dbReference type="CDD" id="cd04606">
    <property type="entry name" value="CBS_pair_Mg_transporter"/>
    <property type="match status" value="1"/>
</dbReference>
<protein>
    <recommendedName>
        <fullName evidence="10">Magnesium transporter MgtE</fullName>
    </recommendedName>
</protein>
<dbReference type="NCBIfam" id="TIGR00400">
    <property type="entry name" value="mgtE"/>
    <property type="match status" value="1"/>
</dbReference>
<dbReference type="GO" id="GO:0005886">
    <property type="term" value="C:plasma membrane"/>
    <property type="evidence" value="ECO:0007669"/>
    <property type="project" value="UniProtKB-SubCell"/>
</dbReference>
<feature type="transmembrane region" description="Helical" evidence="10">
    <location>
        <begin position="407"/>
        <end position="430"/>
    </location>
</feature>
<name>A0A8J7W9Z3_9EURY</name>
<evidence type="ECO:0000256" key="7">
    <source>
        <dbReference type="ARBA" id="ARBA00023136"/>
    </source>
</evidence>
<keyword evidence="10" id="KW-0479">Metal-binding</keyword>
<sequence length="434" mass="47120">MRDWKGLRNYAKELSRLEAADLFSEIEDAEYTIFFRLLEKNTALDVFESLDPEQQARLISLMEDPETLSLVESLDPDDQTRLFEELPAKIAKRILAEMKPGDAAAVSQLLGYPAGSCGRFMTSRYLTFHENTTIGEVLAGLHTSPLRPDEMGVIYVIGPGRIYRGYISLGSLLKTTPEIRLGEIAAEPGLFVRTTEPRIRAAELVAEYDLYAIAVLDAEDRLVGSITFDDVIDLLEEEGTEDFLKIGSVRDIGMSVKDATIGILYRKRLPWLLVLVLMNVFSGAGIAYFEETIAAYVALVFFLPLLIDSGGNAGSQSATLMVRSLATGDVGAGDWARLIGREVFIALALGVSLAGAVMVLGIFRGGPGIAVVVGLSMMLIVCIGSLIGMTLPFLLTRLNKDPAVASTPLVTSFADITGVLIYFSIATWYLGIGA</sequence>
<keyword evidence="10" id="KW-1003">Cell membrane</keyword>
<keyword evidence="9" id="KW-0129">CBS domain</keyword>
<evidence type="ECO:0000256" key="6">
    <source>
        <dbReference type="ARBA" id="ARBA00022989"/>
    </source>
</evidence>
<proteinExistence type="inferred from homology"/>
<dbReference type="AlphaFoldDB" id="A0A8J7W9Z3"/>
<feature type="transmembrane region" description="Helical" evidence="10">
    <location>
        <begin position="295"/>
        <end position="314"/>
    </location>
</feature>
<evidence type="ECO:0000256" key="2">
    <source>
        <dbReference type="ARBA" id="ARBA00009749"/>
    </source>
</evidence>
<dbReference type="InterPro" id="IPR046342">
    <property type="entry name" value="CBS_dom_sf"/>
</dbReference>
<feature type="transmembrane region" description="Helical" evidence="10">
    <location>
        <begin position="343"/>
        <end position="363"/>
    </location>
</feature>
<keyword evidence="4 10" id="KW-0812">Transmembrane</keyword>
<accession>A0A8J7W9Z3</accession>
<dbReference type="PROSITE" id="PS51371">
    <property type="entry name" value="CBS"/>
    <property type="match status" value="1"/>
</dbReference>
<reference evidence="12" key="1">
    <citation type="submission" date="2014-12" db="EMBL/GenBank/DDBJ databases">
        <authorList>
            <person name="Huang H.-H."/>
            <person name="Chen S.-C."/>
            <person name="Lai M.-C."/>
        </authorList>
    </citation>
    <scope>NUCLEOTIDE SEQUENCE</scope>
    <source>
        <strain evidence="12">K1F9705b</strain>
    </source>
</reference>
<feature type="domain" description="CBS" evidence="11">
    <location>
        <begin position="185"/>
        <end position="241"/>
    </location>
</feature>
<dbReference type="SUPFAM" id="SSF158791">
    <property type="entry name" value="MgtE N-terminal domain-like"/>
    <property type="match status" value="1"/>
</dbReference>
<dbReference type="Gene3D" id="3.10.580.10">
    <property type="entry name" value="CBS-domain"/>
    <property type="match status" value="1"/>
</dbReference>
<dbReference type="Proteomes" id="UP000730161">
    <property type="component" value="Unassembled WGS sequence"/>
</dbReference>
<evidence type="ECO:0000259" key="11">
    <source>
        <dbReference type="PROSITE" id="PS51371"/>
    </source>
</evidence>
<dbReference type="InterPro" id="IPR006667">
    <property type="entry name" value="SLC41_membr_dom"/>
</dbReference>
<dbReference type="EMBL" id="JWHL01000008">
    <property type="protein sequence ID" value="MBR1369122.1"/>
    <property type="molecule type" value="Genomic_DNA"/>
</dbReference>
<keyword evidence="8" id="KW-0486">Methionine biosynthesis</keyword>
<evidence type="ECO:0000256" key="10">
    <source>
        <dbReference type="RuleBase" id="RU362011"/>
    </source>
</evidence>
<dbReference type="SUPFAM" id="SSF161093">
    <property type="entry name" value="MgtE membrane domain-like"/>
    <property type="match status" value="1"/>
</dbReference>
<dbReference type="Gene3D" id="1.10.357.20">
    <property type="entry name" value="SLC41 divalent cation transporters, integral membrane domain"/>
    <property type="match status" value="1"/>
</dbReference>
<keyword evidence="13" id="KW-1185">Reference proteome</keyword>
<feature type="transmembrane region" description="Helical" evidence="10">
    <location>
        <begin position="269"/>
        <end position="289"/>
    </location>
</feature>
<dbReference type="InterPro" id="IPR006668">
    <property type="entry name" value="Mg_transptr_MgtE_intracell_dom"/>
</dbReference>
<keyword evidence="7 10" id="KW-0472">Membrane</keyword>
<comment type="similarity">
    <text evidence="2 10">Belongs to the SLC41A transporter family.</text>
</comment>
<evidence type="ECO:0000256" key="5">
    <source>
        <dbReference type="ARBA" id="ARBA00022842"/>
    </source>
</evidence>
<keyword evidence="5 10" id="KW-0460">Magnesium</keyword>
<dbReference type="InterPro" id="IPR000644">
    <property type="entry name" value="CBS_dom"/>
</dbReference>
<dbReference type="GO" id="GO:0046872">
    <property type="term" value="F:metal ion binding"/>
    <property type="evidence" value="ECO:0007669"/>
    <property type="project" value="UniProtKB-KW"/>
</dbReference>
<feature type="transmembrane region" description="Helical" evidence="10">
    <location>
        <begin position="369"/>
        <end position="395"/>
    </location>
</feature>
<dbReference type="SMART" id="SM00924">
    <property type="entry name" value="MgtE_N"/>
    <property type="match status" value="1"/>
</dbReference>
<gene>
    <name evidence="12" type="ORF">RJ53_06280</name>
</gene>
<dbReference type="InterPro" id="IPR038076">
    <property type="entry name" value="MgtE_N_sf"/>
</dbReference>
<dbReference type="InterPro" id="IPR036739">
    <property type="entry name" value="SLC41_membr_dom_sf"/>
</dbReference>
<dbReference type="Gene3D" id="1.25.60.10">
    <property type="entry name" value="MgtE N-terminal domain-like"/>
    <property type="match status" value="1"/>
</dbReference>
<evidence type="ECO:0000256" key="9">
    <source>
        <dbReference type="PROSITE-ProRule" id="PRU00703"/>
    </source>
</evidence>
<comment type="subunit">
    <text evidence="10">Homodimer.</text>
</comment>